<keyword evidence="10" id="KW-0695">RNA-directed DNA polymerase</keyword>
<dbReference type="InterPro" id="IPR039537">
    <property type="entry name" value="Retrotran_Ty1/copia-like"/>
</dbReference>
<keyword evidence="2" id="KW-0548">Nucleotidyltransferase</keyword>
<gene>
    <name evidence="19" type="ORF">O181_021304</name>
</gene>
<reference evidence="19" key="1">
    <citation type="submission" date="2021-03" db="EMBL/GenBank/DDBJ databases">
        <title>Draft genome sequence of rust myrtle Austropuccinia psidii MF-1, a brazilian biotype.</title>
        <authorList>
            <person name="Quecine M.C."/>
            <person name="Pachon D.M.R."/>
            <person name="Bonatelli M.L."/>
            <person name="Correr F.H."/>
            <person name="Franceschini L.M."/>
            <person name="Leite T.F."/>
            <person name="Margarido G.R.A."/>
            <person name="Almeida C.A."/>
            <person name="Ferrarezi J.A."/>
            <person name="Labate C.A."/>
        </authorList>
    </citation>
    <scope>NUCLEOTIDE SEQUENCE</scope>
    <source>
        <strain evidence="19">MF-1</strain>
    </source>
</reference>
<keyword evidence="20" id="KW-1185">Reference proteome</keyword>
<evidence type="ECO:0008006" key="21">
    <source>
        <dbReference type="Google" id="ProtNLM"/>
    </source>
</evidence>
<keyword evidence="4" id="KW-0479">Metal-binding</keyword>
<evidence type="ECO:0000259" key="18">
    <source>
        <dbReference type="PROSITE" id="PS50994"/>
    </source>
</evidence>
<keyword evidence="11" id="KW-0239">DNA-directed DNA polymerase</keyword>
<dbReference type="OrthoDB" id="2640446at2759"/>
<dbReference type="GO" id="GO:0006310">
    <property type="term" value="P:DNA recombination"/>
    <property type="evidence" value="ECO:0007669"/>
    <property type="project" value="UniProtKB-KW"/>
</dbReference>
<dbReference type="GO" id="GO:0004519">
    <property type="term" value="F:endonuclease activity"/>
    <property type="evidence" value="ECO:0007669"/>
    <property type="project" value="UniProtKB-KW"/>
</dbReference>
<feature type="region of interest" description="Disordered" evidence="16">
    <location>
        <begin position="50"/>
        <end position="69"/>
    </location>
</feature>
<evidence type="ECO:0000256" key="6">
    <source>
        <dbReference type="ARBA" id="ARBA00022801"/>
    </source>
</evidence>
<evidence type="ECO:0000256" key="7">
    <source>
        <dbReference type="ARBA" id="ARBA00022842"/>
    </source>
</evidence>
<evidence type="ECO:0000256" key="11">
    <source>
        <dbReference type="ARBA" id="ARBA00022932"/>
    </source>
</evidence>
<keyword evidence="5" id="KW-0255">Endonuclease</keyword>
<dbReference type="GO" id="GO:0016787">
    <property type="term" value="F:hydrolase activity"/>
    <property type="evidence" value="ECO:0007669"/>
    <property type="project" value="UniProtKB-KW"/>
</dbReference>
<dbReference type="Proteomes" id="UP000765509">
    <property type="component" value="Unassembled WGS sequence"/>
</dbReference>
<dbReference type="GO" id="GO:0032196">
    <property type="term" value="P:transposition"/>
    <property type="evidence" value="ECO:0007669"/>
    <property type="project" value="UniProtKB-KW"/>
</dbReference>
<dbReference type="GO" id="GO:0015074">
    <property type="term" value="P:DNA integration"/>
    <property type="evidence" value="ECO:0007669"/>
    <property type="project" value="UniProtKB-KW"/>
</dbReference>
<keyword evidence="3" id="KW-0540">Nuclease</keyword>
<evidence type="ECO:0000256" key="4">
    <source>
        <dbReference type="ARBA" id="ARBA00022723"/>
    </source>
</evidence>
<dbReference type="AlphaFoldDB" id="A0A9Q3CAL0"/>
<evidence type="ECO:0000256" key="10">
    <source>
        <dbReference type="ARBA" id="ARBA00022918"/>
    </source>
</evidence>
<evidence type="ECO:0000256" key="15">
    <source>
        <dbReference type="PROSITE-ProRule" id="PRU00047"/>
    </source>
</evidence>
<dbReference type="InterPro" id="IPR036397">
    <property type="entry name" value="RNaseH_sf"/>
</dbReference>
<evidence type="ECO:0000256" key="9">
    <source>
        <dbReference type="ARBA" id="ARBA00022908"/>
    </source>
</evidence>
<dbReference type="EMBL" id="AVOT02006444">
    <property type="protein sequence ID" value="MBW0481589.1"/>
    <property type="molecule type" value="Genomic_DNA"/>
</dbReference>
<dbReference type="GO" id="GO:0003887">
    <property type="term" value="F:DNA-directed DNA polymerase activity"/>
    <property type="evidence" value="ECO:0007669"/>
    <property type="project" value="UniProtKB-KW"/>
</dbReference>
<dbReference type="InterPro" id="IPR001878">
    <property type="entry name" value="Znf_CCHC"/>
</dbReference>
<evidence type="ECO:0000256" key="12">
    <source>
        <dbReference type="ARBA" id="ARBA00023172"/>
    </source>
</evidence>
<comment type="catalytic activity">
    <reaction evidence="13">
        <text>DNA(n) + a 2'-deoxyribonucleoside 5'-triphosphate = DNA(n+1) + diphosphate</text>
        <dbReference type="Rhea" id="RHEA:22508"/>
        <dbReference type="Rhea" id="RHEA-COMP:17339"/>
        <dbReference type="Rhea" id="RHEA-COMP:17340"/>
        <dbReference type="ChEBI" id="CHEBI:33019"/>
        <dbReference type="ChEBI" id="CHEBI:61560"/>
        <dbReference type="ChEBI" id="CHEBI:173112"/>
        <dbReference type="EC" id="2.7.7.49"/>
    </reaction>
</comment>
<keyword evidence="11" id="KW-0808">Transferase</keyword>
<feature type="region of interest" description="Disordered" evidence="16">
    <location>
        <begin position="110"/>
        <end position="137"/>
    </location>
</feature>
<evidence type="ECO:0000256" key="14">
    <source>
        <dbReference type="ARBA" id="ARBA00049244"/>
    </source>
</evidence>
<keyword evidence="6" id="KW-0378">Hydrolase</keyword>
<dbReference type="Pfam" id="PF00665">
    <property type="entry name" value="rve"/>
    <property type="match status" value="1"/>
</dbReference>
<evidence type="ECO:0000256" key="3">
    <source>
        <dbReference type="ARBA" id="ARBA00022722"/>
    </source>
</evidence>
<dbReference type="PANTHER" id="PTHR42648:SF11">
    <property type="entry name" value="TRANSPOSON TY4-P GAG-POL POLYPROTEIN"/>
    <property type="match status" value="1"/>
</dbReference>
<name>A0A9Q3CAL0_9BASI</name>
<dbReference type="PANTHER" id="PTHR42648">
    <property type="entry name" value="TRANSPOSASE, PUTATIVE-RELATED"/>
    <property type="match status" value="1"/>
</dbReference>
<evidence type="ECO:0000256" key="1">
    <source>
        <dbReference type="ARBA" id="ARBA00022578"/>
    </source>
</evidence>
<keyword evidence="8" id="KW-0694">RNA-binding</keyword>
<comment type="caution">
    <text evidence="19">The sequence shown here is derived from an EMBL/GenBank/DDBJ whole genome shotgun (WGS) entry which is preliminary data.</text>
</comment>
<evidence type="ECO:0000259" key="17">
    <source>
        <dbReference type="PROSITE" id="PS50158"/>
    </source>
</evidence>
<dbReference type="GO" id="GO:0003723">
    <property type="term" value="F:RNA binding"/>
    <property type="evidence" value="ECO:0007669"/>
    <property type="project" value="UniProtKB-KW"/>
</dbReference>
<organism evidence="19 20">
    <name type="scientific">Austropuccinia psidii MF-1</name>
    <dbReference type="NCBI Taxonomy" id="1389203"/>
    <lineage>
        <taxon>Eukaryota</taxon>
        <taxon>Fungi</taxon>
        <taxon>Dikarya</taxon>
        <taxon>Basidiomycota</taxon>
        <taxon>Pucciniomycotina</taxon>
        <taxon>Pucciniomycetes</taxon>
        <taxon>Pucciniales</taxon>
        <taxon>Sphaerophragmiaceae</taxon>
        <taxon>Austropuccinia</taxon>
    </lineage>
</organism>
<proteinExistence type="predicted"/>
<protein>
    <recommendedName>
        <fullName evidence="21">Integrase catalytic domain-containing protein</fullName>
    </recommendedName>
</protein>
<keyword evidence="1" id="KW-0815">Transposition</keyword>
<evidence type="ECO:0000256" key="13">
    <source>
        <dbReference type="ARBA" id="ARBA00048173"/>
    </source>
</evidence>
<feature type="domain" description="CCHC-type" evidence="17">
    <location>
        <begin position="90"/>
        <end position="104"/>
    </location>
</feature>
<evidence type="ECO:0000256" key="8">
    <source>
        <dbReference type="ARBA" id="ARBA00022884"/>
    </source>
</evidence>
<comment type="catalytic activity">
    <reaction evidence="14">
        <text>DNA(n) + a 2'-deoxyribonucleoside 5'-triphosphate = DNA(n+1) + diphosphate</text>
        <dbReference type="Rhea" id="RHEA:22508"/>
        <dbReference type="Rhea" id="RHEA-COMP:17339"/>
        <dbReference type="Rhea" id="RHEA-COMP:17340"/>
        <dbReference type="ChEBI" id="CHEBI:33019"/>
        <dbReference type="ChEBI" id="CHEBI:61560"/>
        <dbReference type="ChEBI" id="CHEBI:173112"/>
        <dbReference type="EC" id="2.7.7.7"/>
    </reaction>
</comment>
<keyword evidence="9" id="KW-0229">DNA integration</keyword>
<dbReference type="InterPro" id="IPR001584">
    <property type="entry name" value="Integrase_cat-core"/>
</dbReference>
<dbReference type="PROSITE" id="PS50158">
    <property type="entry name" value="ZF_CCHC"/>
    <property type="match status" value="1"/>
</dbReference>
<accession>A0A9Q3CAL0</accession>
<dbReference type="GO" id="GO:0003964">
    <property type="term" value="F:RNA-directed DNA polymerase activity"/>
    <property type="evidence" value="ECO:0007669"/>
    <property type="project" value="UniProtKB-KW"/>
</dbReference>
<dbReference type="PROSITE" id="PS50994">
    <property type="entry name" value="INTEGRASE"/>
    <property type="match status" value="1"/>
</dbReference>
<evidence type="ECO:0000256" key="5">
    <source>
        <dbReference type="ARBA" id="ARBA00022759"/>
    </source>
</evidence>
<dbReference type="GO" id="GO:0005634">
    <property type="term" value="C:nucleus"/>
    <property type="evidence" value="ECO:0007669"/>
    <property type="project" value="UniProtKB-ARBA"/>
</dbReference>
<dbReference type="SUPFAM" id="SSF53098">
    <property type="entry name" value="Ribonuclease H-like"/>
    <property type="match status" value="1"/>
</dbReference>
<keyword evidence="7" id="KW-0460">Magnesium</keyword>
<sequence length="616" mass="68318">MLQLVTTAILAKGDKKPTSTFVGQIILNASTKSDEDNRQVSPFVYRVADPPATPAYQQRPHSPGPTQPWRQVTEVRRPPNHLVDKFGAACFHCGRASHWHADCPITKGVANPNPCPSKPKTPEERPPSASGSRYQREQVSQVQFMEHHAADKVLIDSGASIHLSGSKNFATDLRTIHPFRILFADLNSLITITKIATLKIPVKGGVVVVSDVPFSDKVLGMILSVGRLCKAGVFPLFSGLALSLVVCNRIITTTFHNDCWWMNVKLWEGTIESEAETPSPPLFEMNPLSFPSTAKLSCQEWHASDRVVRSFLKQNVPSFDMGTWKSFYCEVCAKSKSTHRLARARVDITRDKPLDLLVSDIMGPFNQDPQGFQYLLTLRNHVSTFSIVYPLKARSDAPAAVLDAIAHLTVQLGTRPKALQTDNAREFTSSSFTAALAKLGIGFYPSLPYSPQENGKAKRLNQTLGDMARVMLTESGMPSRFWQFSYASACYLHNWLPNRWCPNSSPHQTLYGRPPSIATLYPFGERAIVHVPAVQQSHKLDARGIKCRLLKPLLASGIWQPNQHRGSLRHILNAMTLSKVPTKVIFAREERAIDSLLLAKDILVPENLNQALVGPD</sequence>
<dbReference type="GO" id="GO:0008270">
    <property type="term" value="F:zinc ion binding"/>
    <property type="evidence" value="ECO:0007669"/>
    <property type="project" value="UniProtKB-KW"/>
</dbReference>
<evidence type="ECO:0000313" key="19">
    <source>
        <dbReference type="EMBL" id="MBW0481589.1"/>
    </source>
</evidence>
<evidence type="ECO:0000256" key="16">
    <source>
        <dbReference type="SAM" id="MobiDB-lite"/>
    </source>
</evidence>
<evidence type="ECO:0000256" key="2">
    <source>
        <dbReference type="ARBA" id="ARBA00022695"/>
    </source>
</evidence>
<keyword evidence="15" id="KW-0863">Zinc-finger</keyword>
<evidence type="ECO:0000313" key="20">
    <source>
        <dbReference type="Proteomes" id="UP000765509"/>
    </source>
</evidence>
<dbReference type="Gene3D" id="3.30.420.10">
    <property type="entry name" value="Ribonuclease H-like superfamily/Ribonuclease H"/>
    <property type="match status" value="1"/>
</dbReference>
<keyword evidence="15" id="KW-0862">Zinc</keyword>
<keyword evidence="12" id="KW-0233">DNA recombination</keyword>
<dbReference type="InterPro" id="IPR012337">
    <property type="entry name" value="RNaseH-like_sf"/>
</dbReference>
<feature type="domain" description="Integrase catalytic" evidence="18">
    <location>
        <begin position="349"/>
        <end position="514"/>
    </location>
</feature>